<dbReference type="Proteomes" id="UP000694410">
    <property type="component" value="Unplaced"/>
</dbReference>
<feature type="region of interest" description="Disordered" evidence="1">
    <location>
        <begin position="317"/>
        <end position="338"/>
    </location>
</feature>
<dbReference type="PANTHER" id="PTHR21615:SF2">
    <property type="entry name" value="CYCLIN N-TERMINAL DOMAIN-CONTAINING PROTEIN 1"/>
    <property type="match status" value="1"/>
</dbReference>
<evidence type="ECO:0000313" key="4">
    <source>
        <dbReference type="Proteomes" id="UP000694410"/>
    </source>
</evidence>
<reference evidence="3" key="1">
    <citation type="submission" date="2025-08" db="UniProtKB">
        <authorList>
            <consortium name="Ensembl"/>
        </authorList>
    </citation>
    <scope>IDENTIFICATION</scope>
</reference>
<feature type="domain" description="Cyclin N-terminal" evidence="2">
    <location>
        <begin position="55"/>
        <end position="178"/>
    </location>
</feature>
<evidence type="ECO:0000313" key="3">
    <source>
        <dbReference type="Ensembl" id="ENSCCEP00000001171.1"/>
    </source>
</evidence>
<name>A0A8C0TZ18_CYACU</name>
<reference evidence="3" key="2">
    <citation type="submission" date="2025-09" db="UniProtKB">
        <authorList>
            <consortium name="Ensembl"/>
        </authorList>
    </citation>
    <scope>IDENTIFICATION</scope>
</reference>
<protein>
    <submittedName>
        <fullName evidence="3">Cyclin N-terminal domain containing 1</fullName>
    </submittedName>
</protein>
<dbReference type="GO" id="GO:0035861">
    <property type="term" value="C:site of double-strand break"/>
    <property type="evidence" value="ECO:0007669"/>
    <property type="project" value="TreeGrafter"/>
</dbReference>
<dbReference type="Pfam" id="PF00134">
    <property type="entry name" value="Cyclin_N"/>
    <property type="match status" value="1"/>
</dbReference>
<evidence type="ECO:0000256" key="1">
    <source>
        <dbReference type="SAM" id="MobiDB-lite"/>
    </source>
</evidence>
<dbReference type="Ensembl" id="ENSCCET00000002094.1">
    <property type="protein sequence ID" value="ENSCCEP00000001171.1"/>
    <property type="gene ID" value="ENSCCEG00000001432.1"/>
</dbReference>
<dbReference type="CDD" id="cd20541">
    <property type="entry name" value="CYCLIN_CNTD1"/>
    <property type="match status" value="1"/>
</dbReference>
<dbReference type="InterPro" id="IPR006671">
    <property type="entry name" value="Cyclin_N"/>
</dbReference>
<evidence type="ECO:0000259" key="2">
    <source>
        <dbReference type="Pfam" id="PF00134"/>
    </source>
</evidence>
<dbReference type="InterPro" id="IPR036915">
    <property type="entry name" value="Cyclin-like_sf"/>
</dbReference>
<accession>A0A8C0TZ18</accession>
<dbReference type="PANTHER" id="PTHR21615">
    <property type="entry name" value="CYCLIN N-TERMINAL DOMAIN-CONTAINING PROTEIN 1"/>
    <property type="match status" value="1"/>
</dbReference>
<sequence length="338" mass="38064">MGSQVPLEPRGRDSGPVFSGVAPEIIEDTLIHLATENEQYLSELPGQAGCFKETRIVEFIFLLSEKWHLNHSTRYQAVELLERFMIKQVEQMCDDRGNAKGHGQGQKSSWSSVRDQIVNTFVLRLVSCVQLASKLSLHYSVSLDTALKFLQSLKYSYTKQELLESELAVLNTLHYQINVSTPLAYVELLLEVLGYNGCLLPAKPLHQLCVQLLDFCYLTRETIYDTLLKIAIDNSTPSELQIAKFLTVKEDFMLLAVGVISTGVFILSLRHWDQVVEHLNCITGITSQSILEFSYAVVKRIVGSTTPDHVLIRKARPARHHTHALKRDPTPPQGSEMS</sequence>
<dbReference type="AlphaFoldDB" id="A0A8C0TZ18"/>
<dbReference type="GO" id="GO:0007131">
    <property type="term" value="P:reciprocal meiotic recombination"/>
    <property type="evidence" value="ECO:0007669"/>
    <property type="project" value="TreeGrafter"/>
</dbReference>
<dbReference type="SUPFAM" id="SSF47954">
    <property type="entry name" value="Cyclin-like"/>
    <property type="match status" value="1"/>
</dbReference>
<proteinExistence type="predicted"/>
<organism evidence="3 4">
    <name type="scientific">Cyanistes caeruleus</name>
    <name type="common">Eurasian blue tit</name>
    <name type="synonym">Parus caeruleus</name>
    <dbReference type="NCBI Taxonomy" id="156563"/>
    <lineage>
        <taxon>Eukaryota</taxon>
        <taxon>Metazoa</taxon>
        <taxon>Chordata</taxon>
        <taxon>Craniata</taxon>
        <taxon>Vertebrata</taxon>
        <taxon>Euteleostomi</taxon>
        <taxon>Archelosauria</taxon>
        <taxon>Archosauria</taxon>
        <taxon>Dinosauria</taxon>
        <taxon>Saurischia</taxon>
        <taxon>Theropoda</taxon>
        <taxon>Coelurosauria</taxon>
        <taxon>Aves</taxon>
        <taxon>Neognathae</taxon>
        <taxon>Neoaves</taxon>
        <taxon>Telluraves</taxon>
        <taxon>Australaves</taxon>
        <taxon>Passeriformes</taxon>
        <taxon>Paridae</taxon>
        <taxon>Cyanistes</taxon>
    </lineage>
</organism>
<gene>
    <name evidence="3" type="primary">CNTD1</name>
</gene>
<dbReference type="Gene3D" id="1.10.472.10">
    <property type="entry name" value="Cyclin-like"/>
    <property type="match status" value="1"/>
</dbReference>
<keyword evidence="4" id="KW-1185">Reference proteome</keyword>